<organism evidence="1 2">
    <name type="scientific">Carex littledalei</name>
    <dbReference type="NCBI Taxonomy" id="544730"/>
    <lineage>
        <taxon>Eukaryota</taxon>
        <taxon>Viridiplantae</taxon>
        <taxon>Streptophyta</taxon>
        <taxon>Embryophyta</taxon>
        <taxon>Tracheophyta</taxon>
        <taxon>Spermatophyta</taxon>
        <taxon>Magnoliopsida</taxon>
        <taxon>Liliopsida</taxon>
        <taxon>Poales</taxon>
        <taxon>Cyperaceae</taxon>
        <taxon>Cyperoideae</taxon>
        <taxon>Cariceae</taxon>
        <taxon>Carex</taxon>
        <taxon>Carex subgen. Euthyceras</taxon>
    </lineage>
</organism>
<gene>
    <name evidence="1" type="ORF">FCM35_KLT17511</name>
</gene>
<dbReference type="AlphaFoldDB" id="A0A833RRP1"/>
<dbReference type="OrthoDB" id="1905385at2759"/>
<evidence type="ECO:0000313" key="2">
    <source>
        <dbReference type="Proteomes" id="UP000623129"/>
    </source>
</evidence>
<dbReference type="PANTHER" id="PTHR45863:SF22">
    <property type="entry name" value="SERINE_THREONINE-PROTEIN KINASE BSK1"/>
    <property type="match status" value="1"/>
</dbReference>
<protein>
    <submittedName>
        <fullName evidence="1">Serine/threonine-protein kinase</fullName>
    </submittedName>
</protein>
<dbReference type="GO" id="GO:0009742">
    <property type="term" value="P:brassinosteroid mediated signaling pathway"/>
    <property type="evidence" value="ECO:0007669"/>
    <property type="project" value="InterPro"/>
</dbReference>
<proteinExistence type="predicted"/>
<dbReference type="EMBL" id="SWLB01000005">
    <property type="protein sequence ID" value="KAF3338674.1"/>
    <property type="molecule type" value="Genomic_DNA"/>
</dbReference>
<comment type="caution">
    <text evidence="1">The sequence shown here is derived from an EMBL/GenBank/DDBJ whole genome shotgun (WGS) entry which is preliminary data.</text>
</comment>
<keyword evidence="2" id="KW-1185">Reference proteome</keyword>
<reference evidence="1" key="1">
    <citation type="submission" date="2020-01" db="EMBL/GenBank/DDBJ databases">
        <title>Genome sequence of Kobresia littledalei, the first chromosome-level genome in the family Cyperaceae.</title>
        <authorList>
            <person name="Qu G."/>
        </authorList>
    </citation>
    <scope>NUCLEOTIDE SEQUENCE</scope>
    <source>
        <strain evidence="1">C.B.Clarke</strain>
        <tissue evidence="1">Leaf</tissue>
    </source>
</reference>
<dbReference type="GO" id="GO:0004672">
    <property type="term" value="F:protein kinase activity"/>
    <property type="evidence" value="ECO:0007669"/>
    <property type="project" value="InterPro"/>
</dbReference>
<keyword evidence="1" id="KW-0418">Kinase</keyword>
<name>A0A833RRP1_9POAL</name>
<dbReference type="PANTHER" id="PTHR45863">
    <property type="entry name" value="SERINE/THREONINE-PROTEIN KINASE BSK5"/>
    <property type="match status" value="1"/>
</dbReference>
<dbReference type="GO" id="GO:0005524">
    <property type="term" value="F:ATP binding"/>
    <property type="evidence" value="ECO:0007669"/>
    <property type="project" value="UniProtKB-KW"/>
</dbReference>
<dbReference type="Proteomes" id="UP000623129">
    <property type="component" value="Unassembled WGS sequence"/>
</dbReference>
<dbReference type="InterPro" id="IPR045845">
    <property type="entry name" value="BSK"/>
</dbReference>
<keyword evidence="1" id="KW-0808">Transferase</keyword>
<dbReference type="Gene3D" id="3.30.200.20">
    <property type="entry name" value="Phosphorylase Kinase, domain 1"/>
    <property type="match status" value="1"/>
</dbReference>
<evidence type="ECO:0000313" key="1">
    <source>
        <dbReference type="EMBL" id="KAF3338674.1"/>
    </source>
</evidence>
<accession>A0A833RRP1</accession>
<sequence length="182" mass="20495">MEKLNFNNHPRPTQPRAPFSLLQAAAPSAPAVSTSSTFGDAPSFTEFTLAELKVATNGFAAGHIVTESGEKAPNLVYKGKLPNQRFYSNVCYSCKPRRDALLVEHGKPIEHPLYQKDPPLFYKWAMETCPRKEIEGFQEKLVEENLYLYLTTWCVSCWPLRIFSPVSLQLLISVSPFVNQNS</sequence>
<dbReference type="GO" id="GO:0012505">
    <property type="term" value="C:endomembrane system"/>
    <property type="evidence" value="ECO:0007669"/>
    <property type="project" value="UniProtKB-SubCell"/>
</dbReference>